<reference evidence="3 4" key="1">
    <citation type="submission" date="2024-09" db="EMBL/GenBank/DDBJ databases">
        <authorList>
            <person name="Sun Q."/>
            <person name="Mori K."/>
        </authorList>
    </citation>
    <scope>NUCLEOTIDE SEQUENCE [LARGE SCALE GENOMIC DNA]</scope>
    <source>
        <strain evidence="3 4">NCAIM B.02481</strain>
    </source>
</reference>
<dbReference type="Gene3D" id="3.40.50.410">
    <property type="entry name" value="von Willebrand factor, type A domain"/>
    <property type="match status" value="1"/>
</dbReference>
<feature type="domain" description="VWFA" evidence="2">
    <location>
        <begin position="26"/>
        <end position="204"/>
    </location>
</feature>
<keyword evidence="4" id="KW-1185">Reference proteome</keyword>
<evidence type="ECO:0000313" key="4">
    <source>
        <dbReference type="Proteomes" id="UP001589832"/>
    </source>
</evidence>
<name>A0ABV6Q5X7_9FLAO</name>
<evidence type="ECO:0000259" key="2">
    <source>
        <dbReference type="PROSITE" id="PS50234"/>
    </source>
</evidence>
<dbReference type="InterPro" id="IPR035986">
    <property type="entry name" value="PKD_dom_sf"/>
</dbReference>
<feature type="signal peptide" evidence="1">
    <location>
        <begin position="1"/>
        <end position="19"/>
    </location>
</feature>
<dbReference type="PROSITE" id="PS50234">
    <property type="entry name" value="VWFA"/>
    <property type="match status" value="1"/>
</dbReference>
<dbReference type="Pfam" id="PF13519">
    <property type="entry name" value="VWA_2"/>
    <property type="match status" value="1"/>
</dbReference>
<accession>A0ABV6Q5X7</accession>
<dbReference type="InterPro" id="IPR005534">
    <property type="entry name" value="Curli_assmbl/transp-comp_CsgG"/>
</dbReference>
<protein>
    <submittedName>
        <fullName evidence="3">VWA domain-containing protein</fullName>
    </submittedName>
</protein>
<evidence type="ECO:0000256" key="1">
    <source>
        <dbReference type="SAM" id="SignalP"/>
    </source>
</evidence>
<comment type="caution">
    <text evidence="3">The sequence shown here is derived from an EMBL/GenBank/DDBJ whole genome shotgun (WGS) entry which is preliminary data.</text>
</comment>
<dbReference type="InterPro" id="IPR036465">
    <property type="entry name" value="vWFA_dom_sf"/>
</dbReference>
<dbReference type="SUPFAM" id="SSF53300">
    <property type="entry name" value="vWA-like"/>
    <property type="match status" value="1"/>
</dbReference>
<dbReference type="Proteomes" id="UP001589832">
    <property type="component" value="Unassembled WGS sequence"/>
</dbReference>
<dbReference type="Pfam" id="PF03783">
    <property type="entry name" value="CsgG"/>
    <property type="match status" value="1"/>
</dbReference>
<dbReference type="SMART" id="SM00327">
    <property type="entry name" value="VWA"/>
    <property type="match status" value="1"/>
</dbReference>
<dbReference type="SUPFAM" id="SSF49299">
    <property type="entry name" value="PKD domain"/>
    <property type="match status" value="1"/>
</dbReference>
<organism evidence="3 4">
    <name type="scientific">Winogradskyella pulchriflava</name>
    <dbReference type="NCBI Taxonomy" id="1110688"/>
    <lineage>
        <taxon>Bacteria</taxon>
        <taxon>Pseudomonadati</taxon>
        <taxon>Bacteroidota</taxon>
        <taxon>Flavobacteriia</taxon>
        <taxon>Flavobacteriales</taxon>
        <taxon>Flavobacteriaceae</taxon>
        <taxon>Winogradskyella</taxon>
    </lineage>
</organism>
<gene>
    <name evidence="3" type="ORF">ACFFGA_03635</name>
</gene>
<dbReference type="InterPro" id="IPR002035">
    <property type="entry name" value="VWF_A"/>
</dbReference>
<dbReference type="RefSeq" id="WP_386059788.1">
    <property type="nucleotide sequence ID" value="NZ_JBHLTQ010000001.1"/>
</dbReference>
<dbReference type="EMBL" id="JBHLTQ010000001">
    <property type="protein sequence ID" value="MFC0603632.1"/>
    <property type="molecule type" value="Genomic_DNA"/>
</dbReference>
<feature type="chain" id="PRO_5046633809" evidence="1">
    <location>
        <begin position="20"/>
        <end position="467"/>
    </location>
</feature>
<keyword evidence="1" id="KW-0732">Signal</keyword>
<sequence length="467" mass="50556">MKKLMLLTLFLCFGLYLNAQEEQPSPILFIYDASGSMWGQLDGKTKKEIASSVLANTVGNLPSNQNVGLITYGHRKKGDCDDIEYMVDLSNNSKTKVTDAIKNVNPTGKTPLARSATMAITSLKENKTKATIILITDGIESCDGDICKVVTDAKANGIDFKLHIVGFGLKEGETKQLKCAASAGGGHYYDVADASGLGDVLNEVTTQTIDKPDENFSIYATKNGQPVDAWIKATKAGTNEAVDGSRTYRDSGWVYLPPGKYDIAIRPLEGTDIPGTTITVEMNEGDIKHENISFDGGTLEVFASNNGEGWDTSVKMIDVNTGKVVANVRTYGKVKTMEVPAGNYKVTYQALVLKGNDTYFETENIKISANSTTLITHNFESGFAKIGVQTSSGELIDATVNFHDANSDNLITGARTYTSAQNNPREFLLNPGTYTVKLRTLGNHKGHSDTFTITVKTGETVEKIITF</sequence>
<evidence type="ECO:0000313" key="3">
    <source>
        <dbReference type="EMBL" id="MFC0603632.1"/>
    </source>
</evidence>
<proteinExistence type="predicted"/>